<dbReference type="EMBL" id="BTGU01000102">
    <property type="protein sequence ID" value="GMN60767.1"/>
    <property type="molecule type" value="Genomic_DNA"/>
</dbReference>
<dbReference type="AlphaFoldDB" id="A0AA88DS98"/>
<keyword evidence="3" id="KW-1185">Reference proteome</keyword>
<protein>
    <submittedName>
        <fullName evidence="2">Uncharacterized protein</fullName>
    </submittedName>
</protein>
<name>A0AA88DS98_FICCA</name>
<organism evidence="2 3">
    <name type="scientific">Ficus carica</name>
    <name type="common">Common fig</name>
    <dbReference type="NCBI Taxonomy" id="3494"/>
    <lineage>
        <taxon>Eukaryota</taxon>
        <taxon>Viridiplantae</taxon>
        <taxon>Streptophyta</taxon>
        <taxon>Embryophyta</taxon>
        <taxon>Tracheophyta</taxon>
        <taxon>Spermatophyta</taxon>
        <taxon>Magnoliopsida</taxon>
        <taxon>eudicotyledons</taxon>
        <taxon>Gunneridae</taxon>
        <taxon>Pentapetalae</taxon>
        <taxon>rosids</taxon>
        <taxon>fabids</taxon>
        <taxon>Rosales</taxon>
        <taxon>Moraceae</taxon>
        <taxon>Ficeae</taxon>
        <taxon>Ficus</taxon>
    </lineage>
</organism>
<dbReference type="Proteomes" id="UP001187192">
    <property type="component" value="Unassembled WGS sequence"/>
</dbReference>
<sequence>MENSPLTNSKLGNYGFNSLDTLSSTTKSTSTSFPGPTYAASDLKKLTTSSEGSTKSITVITLAHDHSSTKS</sequence>
<evidence type="ECO:0000313" key="2">
    <source>
        <dbReference type="EMBL" id="GMN60767.1"/>
    </source>
</evidence>
<gene>
    <name evidence="2" type="ORF">TIFTF001_029864</name>
</gene>
<proteinExistence type="predicted"/>
<feature type="region of interest" description="Disordered" evidence="1">
    <location>
        <begin position="24"/>
        <end position="53"/>
    </location>
</feature>
<evidence type="ECO:0000256" key="1">
    <source>
        <dbReference type="SAM" id="MobiDB-lite"/>
    </source>
</evidence>
<evidence type="ECO:0000313" key="3">
    <source>
        <dbReference type="Proteomes" id="UP001187192"/>
    </source>
</evidence>
<accession>A0AA88DS98</accession>
<reference evidence="2" key="1">
    <citation type="submission" date="2023-07" db="EMBL/GenBank/DDBJ databases">
        <title>draft genome sequence of fig (Ficus carica).</title>
        <authorList>
            <person name="Takahashi T."/>
            <person name="Nishimura K."/>
        </authorList>
    </citation>
    <scope>NUCLEOTIDE SEQUENCE</scope>
</reference>
<comment type="caution">
    <text evidence="2">The sequence shown here is derived from an EMBL/GenBank/DDBJ whole genome shotgun (WGS) entry which is preliminary data.</text>
</comment>